<dbReference type="Proteomes" id="UP000053424">
    <property type="component" value="Unassembled WGS sequence"/>
</dbReference>
<dbReference type="PRINTS" id="PR00081">
    <property type="entry name" value="GDHRDH"/>
</dbReference>
<gene>
    <name evidence="2" type="ORF">M413DRAFT_19939</name>
</gene>
<evidence type="ECO:0000256" key="1">
    <source>
        <dbReference type="ARBA" id="ARBA00023002"/>
    </source>
</evidence>
<reference evidence="2 3" key="1">
    <citation type="submission" date="2014-04" db="EMBL/GenBank/DDBJ databases">
        <authorList>
            <consortium name="DOE Joint Genome Institute"/>
            <person name="Kuo A."/>
            <person name="Gay G."/>
            <person name="Dore J."/>
            <person name="Kohler A."/>
            <person name="Nagy L.G."/>
            <person name="Floudas D."/>
            <person name="Copeland A."/>
            <person name="Barry K.W."/>
            <person name="Cichocki N."/>
            <person name="Veneault-Fourrey C."/>
            <person name="LaButti K."/>
            <person name="Lindquist E.A."/>
            <person name="Lipzen A."/>
            <person name="Lundell T."/>
            <person name="Morin E."/>
            <person name="Murat C."/>
            <person name="Sun H."/>
            <person name="Tunlid A."/>
            <person name="Henrissat B."/>
            <person name="Grigoriev I.V."/>
            <person name="Hibbett D.S."/>
            <person name="Martin F."/>
            <person name="Nordberg H.P."/>
            <person name="Cantor M.N."/>
            <person name="Hua S.X."/>
        </authorList>
    </citation>
    <scope>NUCLEOTIDE SEQUENCE [LARGE SCALE GENOMIC DNA]</scope>
    <source>
        <strain evidence="3">h7</strain>
    </source>
</reference>
<dbReference type="SUPFAM" id="SSF51735">
    <property type="entry name" value="NAD(P)-binding Rossmann-fold domains"/>
    <property type="match status" value="1"/>
</dbReference>
<dbReference type="PANTHER" id="PTHR47534:SF3">
    <property type="entry name" value="ALCOHOL DEHYDROGENASE-LIKE C-TERMINAL DOMAIN-CONTAINING PROTEIN"/>
    <property type="match status" value="1"/>
</dbReference>
<dbReference type="AlphaFoldDB" id="A0A0C3C2Y3"/>
<reference evidence="3" key="2">
    <citation type="submission" date="2015-01" db="EMBL/GenBank/DDBJ databases">
        <title>Evolutionary Origins and Diversification of the Mycorrhizal Mutualists.</title>
        <authorList>
            <consortium name="DOE Joint Genome Institute"/>
            <consortium name="Mycorrhizal Genomics Consortium"/>
            <person name="Kohler A."/>
            <person name="Kuo A."/>
            <person name="Nagy L.G."/>
            <person name="Floudas D."/>
            <person name="Copeland A."/>
            <person name="Barry K.W."/>
            <person name="Cichocki N."/>
            <person name="Veneault-Fourrey C."/>
            <person name="LaButti K."/>
            <person name="Lindquist E.A."/>
            <person name="Lipzen A."/>
            <person name="Lundell T."/>
            <person name="Morin E."/>
            <person name="Murat C."/>
            <person name="Riley R."/>
            <person name="Ohm R."/>
            <person name="Sun H."/>
            <person name="Tunlid A."/>
            <person name="Henrissat B."/>
            <person name="Grigoriev I.V."/>
            <person name="Hibbett D.S."/>
            <person name="Martin F."/>
        </authorList>
    </citation>
    <scope>NUCLEOTIDE SEQUENCE [LARGE SCALE GENOMIC DNA]</scope>
    <source>
        <strain evidence="3">h7</strain>
    </source>
</reference>
<evidence type="ECO:0008006" key="4">
    <source>
        <dbReference type="Google" id="ProtNLM"/>
    </source>
</evidence>
<dbReference type="HOGENOM" id="CLU_044999_1_0_1"/>
<dbReference type="Gene3D" id="3.40.50.720">
    <property type="entry name" value="NAD(P)-binding Rossmann-like Domain"/>
    <property type="match status" value="1"/>
</dbReference>
<dbReference type="EMBL" id="KN831789">
    <property type="protein sequence ID" value="KIM38604.1"/>
    <property type="molecule type" value="Genomic_DNA"/>
</dbReference>
<keyword evidence="3" id="KW-1185">Reference proteome</keyword>
<accession>A0A0C3C2Y3</accession>
<dbReference type="PANTHER" id="PTHR47534">
    <property type="entry name" value="YALI0E05731P"/>
    <property type="match status" value="1"/>
</dbReference>
<protein>
    <recommendedName>
        <fullName evidence="4">Ketoreductase (KR) domain-containing protein</fullName>
    </recommendedName>
</protein>
<organism evidence="2 3">
    <name type="scientific">Hebeloma cylindrosporum</name>
    <dbReference type="NCBI Taxonomy" id="76867"/>
    <lineage>
        <taxon>Eukaryota</taxon>
        <taxon>Fungi</taxon>
        <taxon>Dikarya</taxon>
        <taxon>Basidiomycota</taxon>
        <taxon>Agaricomycotina</taxon>
        <taxon>Agaricomycetes</taxon>
        <taxon>Agaricomycetidae</taxon>
        <taxon>Agaricales</taxon>
        <taxon>Agaricineae</taxon>
        <taxon>Hymenogastraceae</taxon>
        <taxon>Hebeloma</taxon>
    </lineage>
</organism>
<dbReference type="InterPro" id="IPR002347">
    <property type="entry name" value="SDR_fam"/>
</dbReference>
<dbReference type="GO" id="GO:0016491">
    <property type="term" value="F:oxidoreductase activity"/>
    <property type="evidence" value="ECO:0007669"/>
    <property type="project" value="UniProtKB-KW"/>
</dbReference>
<name>A0A0C3C2Y3_HEBCY</name>
<dbReference type="InterPro" id="IPR036291">
    <property type="entry name" value="NAD(P)-bd_dom_sf"/>
</dbReference>
<sequence>MPTLAAIRASNAAFTQPSQPVAVFLGGTSGIGEGMARVFAEHTKGNSDIIINIFSSLPIPPSRSASEPDKSIPAREFVQCAITMMKNIQEATRAILTKYQKINYLVMSPGTGRDETQEGIDKKLAVHYYARWKFLDDLWPALKKGNDAGEQGAVMSVISAGNGALVAPTYNDLMLELSLHFIGGSRVSPWLVPQSFSEHAPAVKLIHACPGAVRTSLLFSPSWMVRASGFILAPLILPLSMSGVECGEYMWNAIYHAATTPGPWRTGSNARILNQRKRLWEHTSRL</sequence>
<dbReference type="InterPro" id="IPR052228">
    <property type="entry name" value="Sec_Metab_Biosynth_Oxidored"/>
</dbReference>
<proteinExistence type="predicted"/>
<evidence type="ECO:0000313" key="2">
    <source>
        <dbReference type="EMBL" id="KIM38604.1"/>
    </source>
</evidence>
<keyword evidence="1" id="KW-0560">Oxidoreductase</keyword>
<dbReference type="STRING" id="686832.A0A0C3C2Y3"/>
<evidence type="ECO:0000313" key="3">
    <source>
        <dbReference type="Proteomes" id="UP000053424"/>
    </source>
</evidence>
<dbReference type="OrthoDB" id="2898509at2759"/>